<dbReference type="PANTHER" id="PTHR10458">
    <property type="entry name" value="PEPTIDE DEFORMYLASE"/>
    <property type="match status" value="1"/>
</dbReference>
<evidence type="ECO:0000256" key="2">
    <source>
        <dbReference type="ARBA" id="ARBA00022723"/>
    </source>
</evidence>
<evidence type="ECO:0000256" key="7">
    <source>
        <dbReference type="SAM" id="MobiDB-lite"/>
    </source>
</evidence>
<dbReference type="GO" id="GO:0042586">
    <property type="term" value="F:peptide deformylase activity"/>
    <property type="evidence" value="ECO:0007669"/>
    <property type="project" value="UniProtKB-UniRule"/>
</dbReference>
<dbReference type="PRINTS" id="PR01576">
    <property type="entry name" value="PDEFORMYLASE"/>
</dbReference>
<reference evidence="8 9" key="1">
    <citation type="submission" date="2023-03" db="EMBL/GenBank/DDBJ databases">
        <title>Complete genome sequences of several Auritidibacter ignavus strains isolated from ear infections.</title>
        <authorList>
            <person name="Baehr T."/>
            <person name="Baumhoegger A.M."/>
        </authorList>
    </citation>
    <scope>NUCLEOTIDE SEQUENCE [LARGE SCALE GENOMIC DNA]</scope>
    <source>
        <strain evidence="8 9">BABAE-6</strain>
    </source>
</reference>
<dbReference type="NCBIfam" id="NF001159">
    <property type="entry name" value="PRK00150.1-3"/>
    <property type="match status" value="1"/>
</dbReference>
<dbReference type="GO" id="GO:0046872">
    <property type="term" value="F:metal ion binding"/>
    <property type="evidence" value="ECO:0007669"/>
    <property type="project" value="UniProtKB-KW"/>
</dbReference>
<dbReference type="NCBIfam" id="TIGR00079">
    <property type="entry name" value="pept_deformyl"/>
    <property type="match status" value="1"/>
</dbReference>
<dbReference type="EMBL" id="CP122566">
    <property type="protein sequence ID" value="WGH93614.1"/>
    <property type="molecule type" value="Genomic_DNA"/>
</dbReference>
<dbReference type="Proteomes" id="UP001224674">
    <property type="component" value="Chromosome"/>
</dbReference>
<dbReference type="RefSeq" id="WP_110098249.1">
    <property type="nucleotide sequence ID" value="NZ_CP122562.1"/>
</dbReference>
<feature type="binding site" evidence="6">
    <location>
        <position position="138"/>
    </location>
    <ligand>
        <name>Fe cation</name>
        <dbReference type="ChEBI" id="CHEBI:24875"/>
    </ligand>
</feature>
<feature type="region of interest" description="Disordered" evidence="7">
    <location>
        <begin position="188"/>
        <end position="209"/>
    </location>
</feature>
<dbReference type="PIRSF" id="PIRSF004749">
    <property type="entry name" value="Pep_def"/>
    <property type="match status" value="1"/>
</dbReference>
<protein>
    <recommendedName>
        <fullName evidence="6">Peptide deformylase</fullName>
        <shortName evidence="6">PDF</shortName>
        <ecNumber evidence="6">3.5.1.88</ecNumber>
    </recommendedName>
    <alternativeName>
        <fullName evidence="6">Polypeptide deformylase</fullName>
    </alternativeName>
</protein>
<feature type="binding site" evidence="6">
    <location>
        <position position="92"/>
    </location>
    <ligand>
        <name>Fe cation</name>
        <dbReference type="ChEBI" id="CHEBI:24875"/>
    </ligand>
</feature>
<comment type="cofactor">
    <cofactor evidence="6">
        <name>Fe(2+)</name>
        <dbReference type="ChEBI" id="CHEBI:29033"/>
    </cofactor>
    <text evidence="6">Binds 1 Fe(2+) ion.</text>
</comment>
<evidence type="ECO:0000256" key="1">
    <source>
        <dbReference type="ARBA" id="ARBA00010759"/>
    </source>
</evidence>
<dbReference type="HAMAP" id="MF_00163">
    <property type="entry name" value="Pep_deformylase"/>
    <property type="match status" value="1"/>
</dbReference>
<dbReference type="PANTHER" id="PTHR10458:SF2">
    <property type="entry name" value="PEPTIDE DEFORMYLASE, MITOCHONDRIAL"/>
    <property type="match status" value="1"/>
</dbReference>
<gene>
    <name evidence="6 8" type="primary">def</name>
    <name evidence="8" type="ORF">QDX21_02100</name>
</gene>
<keyword evidence="3 6" id="KW-0378">Hydrolase</keyword>
<evidence type="ECO:0000256" key="6">
    <source>
        <dbReference type="HAMAP-Rule" id="MF_00163"/>
    </source>
</evidence>
<comment type="similarity">
    <text evidence="1 6">Belongs to the polypeptide deformylase family.</text>
</comment>
<sequence>MTVLALRTVPDPVLKTACREVDSARFGTDKLRRLITDMMETMQAVDGVGLAGPQVGVSQSLFVFDVEGRQGHVINPVLEVSGDVLYEPSEGCLSVPGLFYAPPRRAEATVTGLNTEGQAVTYHGHGLFARMLQHETDHLTGHLFVDRLQGEQRHQARRAMNTKQFKADTAQTQHQRAEQIGSAFMREGHSAGPHLAPSLKQHTPGGKRG</sequence>
<comment type="function">
    <text evidence="6">Removes the formyl group from the N-terminal Met of newly synthesized proteins. Requires at least a dipeptide for an efficient rate of reaction. N-terminal L-methionine is a prerequisite for activity but the enzyme has broad specificity at other positions.</text>
</comment>
<dbReference type="GO" id="GO:0006412">
    <property type="term" value="P:translation"/>
    <property type="evidence" value="ECO:0007669"/>
    <property type="project" value="UniProtKB-UniRule"/>
</dbReference>
<comment type="catalytic activity">
    <reaction evidence="6">
        <text>N-terminal N-formyl-L-methionyl-[peptide] + H2O = N-terminal L-methionyl-[peptide] + formate</text>
        <dbReference type="Rhea" id="RHEA:24420"/>
        <dbReference type="Rhea" id="RHEA-COMP:10639"/>
        <dbReference type="Rhea" id="RHEA-COMP:10640"/>
        <dbReference type="ChEBI" id="CHEBI:15377"/>
        <dbReference type="ChEBI" id="CHEBI:15740"/>
        <dbReference type="ChEBI" id="CHEBI:49298"/>
        <dbReference type="ChEBI" id="CHEBI:64731"/>
        <dbReference type="EC" id="3.5.1.88"/>
    </reaction>
</comment>
<organism evidence="8 9">
    <name type="scientific">Auritidibacter ignavus</name>
    <dbReference type="NCBI Taxonomy" id="678932"/>
    <lineage>
        <taxon>Bacteria</taxon>
        <taxon>Bacillati</taxon>
        <taxon>Actinomycetota</taxon>
        <taxon>Actinomycetes</taxon>
        <taxon>Micrococcales</taxon>
        <taxon>Micrococcaceae</taxon>
        <taxon>Auritidibacter</taxon>
    </lineage>
</organism>
<dbReference type="EC" id="3.5.1.88" evidence="6"/>
<dbReference type="InterPro" id="IPR023635">
    <property type="entry name" value="Peptide_deformylase"/>
</dbReference>
<keyword evidence="5 6" id="KW-0408">Iron</keyword>
<dbReference type="SUPFAM" id="SSF56420">
    <property type="entry name" value="Peptide deformylase"/>
    <property type="match status" value="1"/>
</dbReference>
<keyword evidence="4 6" id="KW-0648">Protein biosynthesis</keyword>
<dbReference type="CDD" id="cd00487">
    <property type="entry name" value="Pep_deformylase"/>
    <property type="match status" value="1"/>
</dbReference>
<accession>A0AAJ6DCN0</accession>
<dbReference type="InterPro" id="IPR036821">
    <property type="entry name" value="Peptide_deformylase_sf"/>
</dbReference>
<feature type="binding site" evidence="6">
    <location>
        <position position="134"/>
    </location>
    <ligand>
        <name>Fe cation</name>
        <dbReference type="ChEBI" id="CHEBI:24875"/>
    </ligand>
</feature>
<evidence type="ECO:0000256" key="5">
    <source>
        <dbReference type="ARBA" id="ARBA00023004"/>
    </source>
</evidence>
<evidence type="ECO:0000256" key="4">
    <source>
        <dbReference type="ARBA" id="ARBA00022917"/>
    </source>
</evidence>
<dbReference type="AlphaFoldDB" id="A0AAJ6DCN0"/>
<proteinExistence type="inferred from homology"/>
<keyword evidence="9" id="KW-1185">Reference proteome</keyword>
<evidence type="ECO:0000256" key="3">
    <source>
        <dbReference type="ARBA" id="ARBA00022801"/>
    </source>
</evidence>
<evidence type="ECO:0000313" key="8">
    <source>
        <dbReference type="EMBL" id="WGH93614.1"/>
    </source>
</evidence>
<name>A0AAJ6DCN0_9MICC</name>
<feature type="active site" evidence="6">
    <location>
        <position position="135"/>
    </location>
</feature>
<keyword evidence="2 6" id="KW-0479">Metal-binding</keyword>
<dbReference type="Pfam" id="PF01327">
    <property type="entry name" value="Pep_deformylase"/>
    <property type="match status" value="1"/>
</dbReference>
<evidence type="ECO:0000313" key="9">
    <source>
        <dbReference type="Proteomes" id="UP001224674"/>
    </source>
</evidence>
<dbReference type="Gene3D" id="3.90.45.10">
    <property type="entry name" value="Peptide deformylase"/>
    <property type="match status" value="1"/>
</dbReference>